<dbReference type="RefSeq" id="WP_264320742.1">
    <property type="nucleotide sequence ID" value="NZ_JADEXN010000090.1"/>
</dbReference>
<feature type="region of interest" description="Disordered" evidence="2">
    <location>
        <begin position="256"/>
        <end position="278"/>
    </location>
</feature>
<evidence type="ECO:0000313" key="4">
    <source>
        <dbReference type="EMBL" id="MBE9040496.1"/>
    </source>
</evidence>
<dbReference type="Gene3D" id="3.30.479.30">
    <property type="entry name" value="Band 7 domain"/>
    <property type="match status" value="1"/>
</dbReference>
<keyword evidence="5" id="KW-1185">Reference proteome</keyword>
<protein>
    <submittedName>
        <fullName evidence="4">SPFH/Band 7/PHB domain protein</fullName>
    </submittedName>
</protein>
<dbReference type="SMART" id="SM00244">
    <property type="entry name" value="PHB"/>
    <property type="match status" value="1"/>
</dbReference>
<evidence type="ECO:0000259" key="3">
    <source>
        <dbReference type="SMART" id="SM00244"/>
    </source>
</evidence>
<dbReference type="PANTHER" id="PTHR43327">
    <property type="entry name" value="STOMATIN-LIKE PROTEIN 2, MITOCHONDRIAL"/>
    <property type="match status" value="1"/>
</dbReference>
<reference evidence="4" key="1">
    <citation type="submission" date="2020-10" db="EMBL/GenBank/DDBJ databases">
        <authorList>
            <person name="Castelo-Branco R."/>
            <person name="Eusebio N."/>
            <person name="Adriana R."/>
            <person name="Vieira A."/>
            <person name="Brugerolle De Fraissinette N."/>
            <person name="Rezende De Castro R."/>
            <person name="Schneider M.P."/>
            <person name="Vasconcelos V."/>
            <person name="Leao P.N."/>
        </authorList>
    </citation>
    <scope>NUCLEOTIDE SEQUENCE</scope>
    <source>
        <strain evidence="4">LEGE 11467</strain>
    </source>
</reference>
<dbReference type="InterPro" id="IPR001107">
    <property type="entry name" value="Band_7"/>
</dbReference>
<dbReference type="EMBL" id="JADEXN010000090">
    <property type="protein sequence ID" value="MBE9040496.1"/>
    <property type="molecule type" value="Genomic_DNA"/>
</dbReference>
<dbReference type="InterPro" id="IPR001972">
    <property type="entry name" value="Stomatin_HflK_fam"/>
</dbReference>
<proteinExistence type="inferred from homology"/>
<comment type="caution">
    <text evidence="4">The sequence shown here is derived from an EMBL/GenBank/DDBJ whole genome shotgun (WGS) entry which is preliminary data.</text>
</comment>
<evidence type="ECO:0000256" key="2">
    <source>
        <dbReference type="SAM" id="MobiDB-lite"/>
    </source>
</evidence>
<evidence type="ECO:0000256" key="1">
    <source>
        <dbReference type="ARBA" id="ARBA00008164"/>
    </source>
</evidence>
<dbReference type="PRINTS" id="PR00721">
    <property type="entry name" value="STOMATIN"/>
</dbReference>
<dbReference type="FunFam" id="3.30.479.30:FF:000004">
    <property type="entry name" value="Putative membrane protease family, stomatin"/>
    <property type="match status" value="1"/>
</dbReference>
<dbReference type="CDD" id="cd08829">
    <property type="entry name" value="SPFH_paraslipin"/>
    <property type="match status" value="1"/>
</dbReference>
<gene>
    <name evidence="4" type="ORF">IQ235_06795</name>
</gene>
<comment type="similarity">
    <text evidence="1">Belongs to the band 7/mec-2 family.</text>
</comment>
<dbReference type="PANTHER" id="PTHR43327:SF10">
    <property type="entry name" value="STOMATIN-LIKE PROTEIN 2, MITOCHONDRIAL"/>
    <property type="match status" value="1"/>
</dbReference>
<accession>A0A928Z972</accession>
<organism evidence="4 5">
    <name type="scientific">Zarconia navalis LEGE 11467</name>
    <dbReference type="NCBI Taxonomy" id="1828826"/>
    <lineage>
        <taxon>Bacteria</taxon>
        <taxon>Bacillati</taxon>
        <taxon>Cyanobacteriota</taxon>
        <taxon>Cyanophyceae</taxon>
        <taxon>Oscillatoriophycideae</taxon>
        <taxon>Oscillatoriales</taxon>
        <taxon>Oscillatoriales incertae sedis</taxon>
        <taxon>Zarconia</taxon>
        <taxon>Zarconia navalis</taxon>
    </lineage>
</organism>
<dbReference type="GO" id="GO:0098552">
    <property type="term" value="C:side of membrane"/>
    <property type="evidence" value="ECO:0007669"/>
    <property type="project" value="UniProtKB-ARBA"/>
</dbReference>
<dbReference type="InterPro" id="IPR050710">
    <property type="entry name" value="Band7/mec-2_domain"/>
</dbReference>
<dbReference type="GO" id="GO:0005886">
    <property type="term" value="C:plasma membrane"/>
    <property type="evidence" value="ECO:0007669"/>
    <property type="project" value="UniProtKB-ARBA"/>
</dbReference>
<dbReference type="Pfam" id="PF01145">
    <property type="entry name" value="Band_7"/>
    <property type="match status" value="1"/>
</dbReference>
<evidence type="ECO:0000313" key="5">
    <source>
        <dbReference type="Proteomes" id="UP000621799"/>
    </source>
</evidence>
<feature type="domain" description="Band 7" evidence="3">
    <location>
        <begin position="18"/>
        <end position="176"/>
    </location>
</feature>
<dbReference type="Proteomes" id="UP000621799">
    <property type="component" value="Unassembled WGS sequence"/>
</dbReference>
<dbReference type="AlphaFoldDB" id="A0A928Z972"/>
<dbReference type="InterPro" id="IPR036013">
    <property type="entry name" value="Band_7/SPFH_dom_sf"/>
</dbReference>
<name>A0A928Z972_9CYAN</name>
<feature type="compositionally biased region" description="Polar residues" evidence="2">
    <location>
        <begin position="269"/>
        <end position="278"/>
    </location>
</feature>
<sequence length="278" mass="31013">MESMLAAFILLATGYVAGGVKIINQSNQALVERLGKYQKTLDPGINWIAPILDTIVWEDTVREQFLEVDEQQALTRDNVALKVKTVVYWKILELRDAYYTVDNVQEAIKNRVTTALGAAIGRRELDQAVSSRDEINKELLRHLDEETEGWGVKITRVDVQNLLPSATVIESMEQERAAEIEKRAEILQAEGTGEYLRAISRALASEDTPPTSQEMLHFLLTDRYVEAVQKLSESENAKIVFMDPKAINEALEPVMGSDLSDMPKISGGPKTSPNLGKN</sequence>
<dbReference type="SUPFAM" id="SSF117892">
    <property type="entry name" value="Band 7/SPFH domain"/>
    <property type="match status" value="1"/>
</dbReference>